<proteinExistence type="inferred from homology"/>
<evidence type="ECO:0000256" key="5">
    <source>
        <dbReference type="ARBA" id="ARBA00023242"/>
    </source>
</evidence>
<dbReference type="InterPro" id="IPR016069">
    <property type="entry name" value="Translin_C"/>
</dbReference>
<evidence type="ECO:0000256" key="6">
    <source>
        <dbReference type="PIRSR" id="PIRSR602848-1"/>
    </source>
</evidence>
<dbReference type="PANTHER" id="PTHR10741">
    <property type="entry name" value="TRANSLIN AND TRANSLIN ASSOCIATED PROTEIN X"/>
    <property type="match status" value="1"/>
</dbReference>
<dbReference type="AlphaFoldDB" id="A0A0V1KFZ0"/>
<dbReference type="Proteomes" id="UP000054632">
    <property type="component" value="Unassembled WGS sequence"/>
</dbReference>
<evidence type="ECO:0000313" key="8">
    <source>
        <dbReference type="EMBL" id="KRZ24448.1"/>
    </source>
</evidence>
<protein>
    <submittedName>
        <fullName evidence="9">Translin-associated protein X</fullName>
    </submittedName>
</protein>
<gene>
    <name evidence="9" type="primary">TSNAX</name>
    <name evidence="7" type="ORF">T4A_9814</name>
    <name evidence="8" type="ORF">T4B_1435</name>
    <name evidence="9" type="ORF">T4C_11223</name>
</gene>
<dbReference type="InterPro" id="IPR016068">
    <property type="entry name" value="Translin_N"/>
</dbReference>
<evidence type="ECO:0000313" key="9">
    <source>
        <dbReference type="EMBL" id="KRZ46098.1"/>
    </source>
</evidence>
<dbReference type="Proteomes" id="UP000054805">
    <property type="component" value="Unassembled WGS sequence"/>
</dbReference>
<evidence type="ECO:0000256" key="3">
    <source>
        <dbReference type="ARBA" id="ARBA00005902"/>
    </source>
</evidence>
<evidence type="ECO:0000313" key="7">
    <source>
        <dbReference type="EMBL" id="KRY78568.1"/>
    </source>
</evidence>
<comment type="subcellular location">
    <subcellularLocation>
        <location evidence="2">Cytoplasm</location>
    </subcellularLocation>
    <subcellularLocation>
        <location evidence="1">Nucleus</location>
    </subcellularLocation>
</comment>
<dbReference type="EMBL" id="JYDR01000003">
    <property type="protein sequence ID" value="KRY78568.1"/>
    <property type="molecule type" value="Genomic_DNA"/>
</dbReference>
<sequence>MSELEEDVNDKPVVIRGIAKSGRVWKSVQKQRNSAIIKGKSLHSSWKNKDALRKEKMRIKDIEQNIRAQRIRHMTEKRQAYKEREERRQENIRKSEIVQVIKNTSKLKRMNKKQSAVMPVTMKPEKEEEEEESLILLFTSYANELDAIYDKRDRILKASQEITVSSKRVICLLHRCVNENEENGWKIFQQAVEKLKSLANDQFKTVAFELKDEYCDQYEKYYSNGLQEYIEAWSFLNFLQYKKLITLFEIRQLLQYEFCENGNIHLRKINISYFDYVMGVADLAGELMRYAVVSSNSDIVSVNNIYNFLVTIYRCMELSNLKRRKRFVRKEKEFLESILKIENIFYNRMLLEADFHNAAAVECND</sequence>
<dbReference type="GO" id="GO:0005737">
    <property type="term" value="C:cytoplasm"/>
    <property type="evidence" value="ECO:0007669"/>
    <property type="project" value="UniProtKB-SubCell"/>
</dbReference>
<keyword evidence="5" id="KW-0539">Nucleus</keyword>
<evidence type="ECO:0000313" key="10">
    <source>
        <dbReference type="Proteomes" id="UP000054632"/>
    </source>
</evidence>
<dbReference type="GO" id="GO:0046872">
    <property type="term" value="F:metal ion binding"/>
    <property type="evidence" value="ECO:0007669"/>
    <property type="project" value="UniProtKB-KW"/>
</dbReference>
<dbReference type="Gene3D" id="1.20.58.200">
    <property type="entry name" value="Translin, domain 2"/>
    <property type="match status" value="1"/>
</dbReference>
<dbReference type="GO" id="GO:0005634">
    <property type="term" value="C:nucleus"/>
    <property type="evidence" value="ECO:0007669"/>
    <property type="project" value="UniProtKB-SubCell"/>
</dbReference>
<feature type="binding site" evidence="6">
    <location>
        <position position="231"/>
    </location>
    <ligand>
        <name>Mg(2+)</name>
        <dbReference type="ChEBI" id="CHEBI:18420"/>
    </ligand>
</feature>
<keyword evidence="6" id="KW-0479">Metal-binding</keyword>
<keyword evidence="4" id="KW-0963">Cytoplasm</keyword>
<dbReference type="InterPro" id="IPR002848">
    <property type="entry name" value="Translin_fam"/>
</dbReference>
<name>A0A0V1KFZ0_TRIPS</name>
<dbReference type="CDD" id="cd14820">
    <property type="entry name" value="TRAX"/>
    <property type="match status" value="1"/>
</dbReference>
<accession>A0A0V1KFZ0</accession>
<dbReference type="EMBL" id="JYDV01000001">
    <property type="protein sequence ID" value="KRZ46098.1"/>
    <property type="molecule type" value="Genomic_DNA"/>
</dbReference>
<dbReference type="GO" id="GO:0043565">
    <property type="term" value="F:sequence-specific DNA binding"/>
    <property type="evidence" value="ECO:0007669"/>
    <property type="project" value="InterPro"/>
</dbReference>
<evidence type="ECO:0000256" key="2">
    <source>
        <dbReference type="ARBA" id="ARBA00004496"/>
    </source>
</evidence>
<evidence type="ECO:0000256" key="4">
    <source>
        <dbReference type="ARBA" id="ARBA00022490"/>
    </source>
</evidence>
<feature type="binding site" evidence="6">
    <location>
        <position position="286"/>
    </location>
    <ligand>
        <name>Mg(2+)</name>
        <dbReference type="ChEBI" id="CHEBI:18420"/>
    </ligand>
</feature>
<dbReference type="EMBL" id="JYDS01000121">
    <property type="protein sequence ID" value="KRZ24448.1"/>
    <property type="molecule type" value="Genomic_DNA"/>
</dbReference>
<keyword evidence="6" id="KW-0460">Magnesium</keyword>
<comment type="caution">
    <text evidence="9">The sequence shown here is derived from an EMBL/GenBank/DDBJ whole genome shotgun (WGS) entry which is preliminary data.</text>
</comment>
<evidence type="ECO:0000256" key="1">
    <source>
        <dbReference type="ARBA" id="ARBA00004123"/>
    </source>
</evidence>
<dbReference type="Pfam" id="PF01997">
    <property type="entry name" value="Translin"/>
    <property type="match status" value="1"/>
</dbReference>
<dbReference type="Gene3D" id="1.20.58.190">
    <property type="entry name" value="Translin, domain 1"/>
    <property type="match status" value="1"/>
</dbReference>
<comment type="similarity">
    <text evidence="3">Belongs to the translin family.</text>
</comment>
<keyword evidence="11" id="KW-1185">Reference proteome</keyword>
<evidence type="ECO:0000313" key="11">
    <source>
        <dbReference type="Proteomes" id="UP000054805"/>
    </source>
</evidence>
<dbReference type="SUPFAM" id="SSF74784">
    <property type="entry name" value="Translin"/>
    <property type="match status" value="1"/>
</dbReference>
<dbReference type="Proteomes" id="UP000054826">
    <property type="component" value="Unassembled WGS sequence"/>
</dbReference>
<dbReference type="InterPro" id="IPR036081">
    <property type="entry name" value="Translin_sf"/>
</dbReference>
<reference evidence="10 11" key="1">
    <citation type="submission" date="2015-01" db="EMBL/GenBank/DDBJ databases">
        <title>Evolution of Trichinella species and genotypes.</title>
        <authorList>
            <person name="Korhonen P.K."/>
            <person name="Edoardo P."/>
            <person name="Giuseppe L.R."/>
            <person name="Gasser R.B."/>
        </authorList>
    </citation>
    <scope>NUCLEOTIDE SEQUENCE [LARGE SCALE GENOMIC DNA]</scope>
    <source>
        <strain evidence="7">ISS13</strain>
        <strain evidence="9">ISS176</strain>
        <strain evidence="8">ISS588</strain>
    </source>
</reference>
<evidence type="ECO:0000313" key="12">
    <source>
        <dbReference type="Proteomes" id="UP000054826"/>
    </source>
</evidence>
<organism evidence="9 12">
    <name type="scientific">Trichinella pseudospiralis</name>
    <name type="common">Parasitic roundworm</name>
    <dbReference type="NCBI Taxonomy" id="6337"/>
    <lineage>
        <taxon>Eukaryota</taxon>
        <taxon>Metazoa</taxon>
        <taxon>Ecdysozoa</taxon>
        <taxon>Nematoda</taxon>
        <taxon>Enoplea</taxon>
        <taxon>Dorylaimia</taxon>
        <taxon>Trichinellida</taxon>
        <taxon>Trichinellidae</taxon>
        <taxon>Trichinella</taxon>
    </lineage>
</organism>